<dbReference type="EMBL" id="CP036282">
    <property type="protein sequence ID" value="QDL54415.1"/>
    <property type="molecule type" value="Genomic_DNA"/>
</dbReference>
<evidence type="ECO:0000313" key="7">
    <source>
        <dbReference type="EMBL" id="QDL54415.1"/>
    </source>
</evidence>
<protein>
    <recommendedName>
        <fullName evidence="2">histidine kinase</fullName>
        <ecNumber evidence="2">2.7.13.3</ecNumber>
    </recommendedName>
</protein>
<dbReference type="RefSeq" id="WP_142811316.1">
    <property type="nucleotide sequence ID" value="NZ_CP036282.1"/>
</dbReference>
<dbReference type="Proteomes" id="UP000317365">
    <property type="component" value="Chromosome"/>
</dbReference>
<dbReference type="PROSITE" id="PS50109">
    <property type="entry name" value="HIS_KIN"/>
    <property type="match status" value="1"/>
</dbReference>
<keyword evidence="3 4" id="KW-0597">Phosphoprotein</keyword>
<dbReference type="InterPro" id="IPR003594">
    <property type="entry name" value="HATPase_dom"/>
</dbReference>
<dbReference type="SMART" id="SM00388">
    <property type="entry name" value="HisKA"/>
    <property type="match status" value="1"/>
</dbReference>
<dbReference type="InterPro" id="IPR001789">
    <property type="entry name" value="Sig_transdc_resp-reg_receiver"/>
</dbReference>
<dbReference type="Pfam" id="PF00072">
    <property type="entry name" value="Response_reg"/>
    <property type="match status" value="2"/>
</dbReference>
<evidence type="ECO:0000256" key="4">
    <source>
        <dbReference type="PROSITE-ProRule" id="PRU00169"/>
    </source>
</evidence>
<dbReference type="InterPro" id="IPR036097">
    <property type="entry name" value="HisK_dim/P_sf"/>
</dbReference>
<dbReference type="CDD" id="cd19920">
    <property type="entry name" value="REC_PA4781-like"/>
    <property type="match status" value="1"/>
</dbReference>
<comment type="catalytic activity">
    <reaction evidence="1">
        <text>ATP + protein L-histidine = ADP + protein N-phospho-L-histidine.</text>
        <dbReference type="EC" id="2.7.13.3"/>
    </reaction>
</comment>
<sequence>MNLSTVFLVVDDMEGMRRILTNSLQQMGMKHVITANNGADAWRILQNQKIDVVISDWNMPVMTGLELLKTIRASAKYSNLPVLMMTAETERHQVQVAIEAGVSEYMVKPFNVGALEAKVRKVIEHPRPISLRSSRHVPVVTRNALPAASRITTLADPNVVATKPVLLVVDDVPDNLDVLVALLGDDYQVKAANSGERALKILDSGKIPDLILLDVMMPDMDGFEVCKRIKANPLTADIPVIFLTAMSDTTDVTKGFALGAVDFVSKPAEPPILKARIETHLKLRRSFAELKRNRIALIEKNAVLEDNIRLRDEVERIAQHDLKNPIAGIISFSSSLLSDNLMSNNHKEIVKYIEQAAYSVLGMVNLSLDLYKMEQGTYEYHPSTVELGPLLQRIAKEMRSELGARQITLQFANKGSAAETPDAYPVMGDELLCYSMFNNLLKNAMEAAPTGSAIQVDLDIVNGKVLVKIHNLGAVPKDIRDTFFDKFSTSGKQDGTGLGTFSAKLFAVTQQGEIAMSTSDDTPSTTLTVQLPYALHSEVKDTRP</sequence>
<evidence type="ECO:0000256" key="3">
    <source>
        <dbReference type="ARBA" id="ARBA00022553"/>
    </source>
</evidence>
<dbReference type="SUPFAM" id="SSF47384">
    <property type="entry name" value="Homodimeric domain of signal transducing histidine kinase"/>
    <property type="match status" value="1"/>
</dbReference>
<organism evidence="7 8">
    <name type="scientific">Rhodoferax aquaticus</name>
    <dbReference type="NCBI Taxonomy" id="2527691"/>
    <lineage>
        <taxon>Bacteria</taxon>
        <taxon>Pseudomonadati</taxon>
        <taxon>Pseudomonadota</taxon>
        <taxon>Betaproteobacteria</taxon>
        <taxon>Burkholderiales</taxon>
        <taxon>Comamonadaceae</taxon>
        <taxon>Rhodoferax</taxon>
    </lineage>
</organism>
<dbReference type="PANTHER" id="PTHR43547">
    <property type="entry name" value="TWO-COMPONENT HISTIDINE KINASE"/>
    <property type="match status" value="1"/>
</dbReference>
<dbReference type="SMART" id="SM00387">
    <property type="entry name" value="HATPase_c"/>
    <property type="match status" value="1"/>
</dbReference>
<feature type="domain" description="Histidine kinase" evidence="5">
    <location>
        <begin position="317"/>
        <end position="535"/>
    </location>
</feature>
<dbReference type="Pfam" id="PF02518">
    <property type="entry name" value="HATPase_c"/>
    <property type="match status" value="1"/>
</dbReference>
<dbReference type="InterPro" id="IPR011006">
    <property type="entry name" value="CheY-like_superfamily"/>
</dbReference>
<evidence type="ECO:0000256" key="1">
    <source>
        <dbReference type="ARBA" id="ARBA00000085"/>
    </source>
</evidence>
<dbReference type="InterPro" id="IPR005467">
    <property type="entry name" value="His_kinase_dom"/>
</dbReference>
<reference evidence="8" key="1">
    <citation type="submission" date="2019-02" db="EMBL/GenBank/DDBJ databases">
        <title>Complete genome sequence of Rhodoferax sp. Gr-4.</title>
        <authorList>
            <person name="Jin L."/>
        </authorList>
    </citation>
    <scope>NUCLEOTIDE SEQUENCE [LARGE SCALE GENOMIC DNA]</scope>
    <source>
        <strain evidence="8">Gr-4</strain>
    </source>
</reference>
<dbReference type="SUPFAM" id="SSF55874">
    <property type="entry name" value="ATPase domain of HSP90 chaperone/DNA topoisomerase II/histidine kinase"/>
    <property type="match status" value="1"/>
</dbReference>
<dbReference type="Gene3D" id="3.30.565.10">
    <property type="entry name" value="Histidine kinase-like ATPase, C-terminal domain"/>
    <property type="match status" value="1"/>
</dbReference>
<dbReference type="InterPro" id="IPR003661">
    <property type="entry name" value="HisK_dim/P_dom"/>
</dbReference>
<dbReference type="Gene3D" id="3.40.50.2300">
    <property type="match status" value="2"/>
</dbReference>
<name>A0A515EP69_9BURK</name>
<dbReference type="KEGG" id="rhg:EXZ61_09705"/>
<evidence type="ECO:0000256" key="2">
    <source>
        <dbReference type="ARBA" id="ARBA00012438"/>
    </source>
</evidence>
<proteinExistence type="predicted"/>
<evidence type="ECO:0000313" key="8">
    <source>
        <dbReference type="Proteomes" id="UP000317365"/>
    </source>
</evidence>
<feature type="domain" description="Response regulatory" evidence="6">
    <location>
        <begin position="165"/>
        <end position="281"/>
    </location>
</feature>
<dbReference type="GO" id="GO:0000155">
    <property type="term" value="F:phosphorelay sensor kinase activity"/>
    <property type="evidence" value="ECO:0007669"/>
    <property type="project" value="InterPro"/>
</dbReference>
<gene>
    <name evidence="7" type="ORF">EXZ61_09705</name>
</gene>
<feature type="domain" description="Response regulatory" evidence="6">
    <location>
        <begin position="6"/>
        <end position="123"/>
    </location>
</feature>
<evidence type="ECO:0000259" key="5">
    <source>
        <dbReference type="PROSITE" id="PS50109"/>
    </source>
</evidence>
<dbReference type="Gene3D" id="1.10.287.130">
    <property type="match status" value="1"/>
</dbReference>
<evidence type="ECO:0000259" key="6">
    <source>
        <dbReference type="PROSITE" id="PS50110"/>
    </source>
</evidence>
<dbReference type="SUPFAM" id="SSF52172">
    <property type="entry name" value="CheY-like"/>
    <property type="match status" value="2"/>
</dbReference>
<dbReference type="SMART" id="SM00448">
    <property type="entry name" value="REC"/>
    <property type="match status" value="2"/>
</dbReference>
<dbReference type="Pfam" id="PF00512">
    <property type="entry name" value="HisKA"/>
    <property type="match status" value="1"/>
</dbReference>
<dbReference type="PROSITE" id="PS50110">
    <property type="entry name" value="RESPONSE_REGULATORY"/>
    <property type="match status" value="2"/>
</dbReference>
<feature type="modified residue" description="4-aspartylphosphate" evidence="4">
    <location>
        <position position="214"/>
    </location>
</feature>
<dbReference type="AlphaFoldDB" id="A0A515EP69"/>
<accession>A0A515EP69</accession>
<reference evidence="8" key="2">
    <citation type="journal article" date="2020" name="Int. J. Syst. Evol. Microbiol.">
        <title>Genomic insights into a novel species Rhodoferax aquaticus sp. nov., isolated from freshwater.</title>
        <authorList>
            <person name="Li T."/>
            <person name="Zhuo Y."/>
            <person name="Jin C.Z."/>
            <person name="Wu X."/>
            <person name="Ko S.R."/>
            <person name="Jin F.J."/>
            <person name="Ahn C.Y."/>
            <person name="Oh H.M."/>
            <person name="Lee H.G."/>
            <person name="Jin L."/>
        </authorList>
    </citation>
    <scope>NUCLEOTIDE SEQUENCE [LARGE SCALE GENOMIC DNA]</scope>
    <source>
        <strain evidence="8">Gr-4</strain>
    </source>
</reference>
<feature type="modified residue" description="4-aspartylphosphate" evidence="4">
    <location>
        <position position="56"/>
    </location>
</feature>
<dbReference type="PANTHER" id="PTHR43547:SF2">
    <property type="entry name" value="HYBRID SIGNAL TRANSDUCTION HISTIDINE KINASE C"/>
    <property type="match status" value="1"/>
</dbReference>
<keyword evidence="8" id="KW-1185">Reference proteome</keyword>
<dbReference type="InterPro" id="IPR036890">
    <property type="entry name" value="HATPase_C_sf"/>
</dbReference>
<dbReference type="EC" id="2.7.13.3" evidence="2"/>